<name>A0A2P2N2P0_RHIMU</name>
<sequence>MAEKKPSSNLICTTFAVPSCGSKSSMIFISYRTKSVTTNDDNNIKRISFHPH</sequence>
<evidence type="ECO:0000313" key="1">
    <source>
        <dbReference type="EMBL" id="MBX36743.1"/>
    </source>
</evidence>
<proteinExistence type="predicted"/>
<reference evidence="1" key="1">
    <citation type="submission" date="2018-02" db="EMBL/GenBank/DDBJ databases">
        <title>Rhizophora mucronata_Transcriptome.</title>
        <authorList>
            <person name="Meera S.P."/>
            <person name="Sreeshan A."/>
            <person name="Augustine A."/>
        </authorList>
    </citation>
    <scope>NUCLEOTIDE SEQUENCE</scope>
    <source>
        <tissue evidence="1">Leaf</tissue>
    </source>
</reference>
<dbReference type="AlphaFoldDB" id="A0A2P2N2P0"/>
<accession>A0A2P2N2P0</accession>
<dbReference type="EMBL" id="GGEC01056259">
    <property type="protein sequence ID" value="MBX36743.1"/>
    <property type="molecule type" value="Transcribed_RNA"/>
</dbReference>
<protein>
    <submittedName>
        <fullName evidence="1">Uncharacterized protein</fullName>
    </submittedName>
</protein>
<organism evidence="1">
    <name type="scientific">Rhizophora mucronata</name>
    <name type="common">Asiatic mangrove</name>
    <dbReference type="NCBI Taxonomy" id="61149"/>
    <lineage>
        <taxon>Eukaryota</taxon>
        <taxon>Viridiplantae</taxon>
        <taxon>Streptophyta</taxon>
        <taxon>Embryophyta</taxon>
        <taxon>Tracheophyta</taxon>
        <taxon>Spermatophyta</taxon>
        <taxon>Magnoliopsida</taxon>
        <taxon>eudicotyledons</taxon>
        <taxon>Gunneridae</taxon>
        <taxon>Pentapetalae</taxon>
        <taxon>rosids</taxon>
        <taxon>fabids</taxon>
        <taxon>Malpighiales</taxon>
        <taxon>Rhizophoraceae</taxon>
        <taxon>Rhizophora</taxon>
    </lineage>
</organism>